<reference evidence="1 2" key="1">
    <citation type="submission" date="2024-11" db="EMBL/GenBank/DDBJ databases">
        <title>Chromosome-level genome assembly of the freshwater bivalve Anodonta woodiana.</title>
        <authorList>
            <person name="Chen X."/>
        </authorList>
    </citation>
    <scope>NUCLEOTIDE SEQUENCE [LARGE SCALE GENOMIC DNA]</scope>
    <source>
        <strain evidence="1">MN2024</strain>
        <tissue evidence="1">Gills</tissue>
    </source>
</reference>
<comment type="caution">
    <text evidence="1">The sequence shown here is derived from an EMBL/GenBank/DDBJ whole genome shotgun (WGS) entry which is preliminary data.</text>
</comment>
<evidence type="ECO:0000313" key="2">
    <source>
        <dbReference type="Proteomes" id="UP001634394"/>
    </source>
</evidence>
<dbReference type="EMBL" id="JBJQND010000006">
    <property type="protein sequence ID" value="KAL3872642.1"/>
    <property type="molecule type" value="Genomic_DNA"/>
</dbReference>
<evidence type="ECO:0000313" key="1">
    <source>
        <dbReference type="EMBL" id="KAL3872642.1"/>
    </source>
</evidence>
<keyword evidence="2" id="KW-1185">Reference proteome</keyword>
<organism evidence="1 2">
    <name type="scientific">Sinanodonta woodiana</name>
    <name type="common">Chinese pond mussel</name>
    <name type="synonym">Anodonta woodiana</name>
    <dbReference type="NCBI Taxonomy" id="1069815"/>
    <lineage>
        <taxon>Eukaryota</taxon>
        <taxon>Metazoa</taxon>
        <taxon>Spiralia</taxon>
        <taxon>Lophotrochozoa</taxon>
        <taxon>Mollusca</taxon>
        <taxon>Bivalvia</taxon>
        <taxon>Autobranchia</taxon>
        <taxon>Heteroconchia</taxon>
        <taxon>Palaeoheterodonta</taxon>
        <taxon>Unionida</taxon>
        <taxon>Unionoidea</taxon>
        <taxon>Unionidae</taxon>
        <taxon>Unioninae</taxon>
        <taxon>Sinanodonta</taxon>
    </lineage>
</organism>
<gene>
    <name evidence="1" type="ORF">ACJMK2_035857</name>
</gene>
<proteinExistence type="predicted"/>
<dbReference type="AlphaFoldDB" id="A0ABD3WFC7"/>
<feature type="non-terminal residue" evidence="1">
    <location>
        <position position="1"/>
    </location>
</feature>
<protein>
    <submittedName>
        <fullName evidence="1">Uncharacterized protein</fullName>
    </submittedName>
</protein>
<accession>A0ABD3WFC7</accession>
<feature type="non-terminal residue" evidence="1">
    <location>
        <position position="56"/>
    </location>
</feature>
<dbReference type="Proteomes" id="UP001634394">
    <property type="component" value="Unassembled WGS sequence"/>
</dbReference>
<sequence>IKNKTKIADMVNIMVEYHQYVPGSLDSDSISCILYRYALGYERANDAQIVRINGGS</sequence>
<name>A0ABD3WFC7_SINWO</name>